<dbReference type="CDD" id="cd00201">
    <property type="entry name" value="WW"/>
    <property type="match status" value="3"/>
</dbReference>
<keyword evidence="2" id="KW-0175">Coiled coil</keyword>
<feature type="compositionally biased region" description="Basic and acidic residues" evidence="3">
    <location>
        <begin position="47"/>
        <end position="75"/>
    </location>
</feature>
<feature type="region of interest" description="Disordered" evidence="3">
    <location>
        <begin position="162"/>
        <end position="425"/>
    </location>
</feature>
<dbReference type="PANTHER" id="PTHR15377:SF3">
    <property type="entry name" value="WW DOMAIN-CONTAINING PROTEIN"/>
    <property type="match status" value="1"/>
</dbReference>
<dbReference type="InterPro" id="IPR001202">
    <property type="entry name" value="WW_dom"/>
</dbReference>
<feature type="compositionally biased region" description="Low complexity" evidence="3">
    <location>
        <begin position="394"/>
        <end position="411"/>
    </location>
</feature>
<feature type="compositionally biased region" description="Pro residues" evidence="3">
    <location>
        <begin position="310"/>
        <end position="328"/>
    </location>
</feature>
<dbReference type="GO" id="GO:0005634">
    <property type="term" value="C:nucleus"/>
    <property type="evidence" value="ECO:0007669"/>
    <property type="project" value="TreeGrafter"/>
</dbReference>
<dbReference type="SUPFAM" id="SSF51045">
    <property type="entry name" value="WW domain"/>
    <property type="match status" value="3"/>
</dbReference>
<dbReference type="SUPFAM" id="SSF81698">
    <property type="entry name" value="FF domain"/>
    <property type="match status" value="5"/>
</dbReference>
<feature type="region of interest" description="Disordered" evidence="3">
    <location>
        <begin position="1600"/>
        <end position="1627"/>
    </location>
</feature>
<protein>
    <recommendedName>
        <fullName evidence="8">Transcription elongation regulator 1</fullName>
    </recommendedName>
</protein>
<feature type="compositionally biased region" description="Polar residues" evidence="3">
    <location>
        <begin position="335"/>
        <end position="372"/>
    </location>
</feature>
<feature type="domain" description="FF" evidence="5">
    <location>
        <begin position="1098"/>
        <end position="1181"/>
    </location>
</feature>
<dbReference type="SMART" id="SM00441">
    <property type="entry name" value="FF"/>
    <property type="match status" value="6"/>
</dbReference>
<feature type="compositionally biased region" description="Low complexity" evidence="3">
    <location>
        <begin position="664"/>
        <end position="683"/>
    </location>
</feature>
<evidence type="ECO:0000259" key="5">
    <source>
        <dbReference type="PROSITE" id="PS51676"/>
    </source>
</evidence>
<feature type="compositionally biased region" description="Basic and acidic residues" evidence="3">
    <location>
        <begin position="718"/>
        <end position="732"/>
    </location>
</feature>
<dbReference type="WBParaSite" id="SMRG1_70310.1">
    <property type="protein sequence ID" value="SMRG1_70310.1"/>
    <property type="gene ID" value="SMRG1_70310"/>
</dbReference>
<dbReference type="Gene3D" id="1.10.10.440">
    <property type="entry name" value="FF domain"/>
    <property type="match status" value="6"/>
</dbReference>
<feature type="region of interest" description="Disordered" evidence="3">
    <location>
        <begin position="1"/>
        <end position="85"/>
    </location>
</feature>
<feature type="domain" description="FF" evidence="5">
    <location>
        <begin position="1240"/>
        <end position="1305"/>
    </location>
</feature>
<dbReference type="PROSITE" id="PS50020">
    <property type="entry name" value="WW_DOMAIN_2"/>
    <property type="match status" value="3"/>
</dbReference>
<feature type="compositionally biased region" description="Polar residues" evidence="3">
    <location>
        <begin position="1617"/>
        <end position="1627"/>
    </location>
</feature>
<dbReference type="FunFam" id="1.10.10.440:FF:000001">
    <property type="entry name" value="Transcription elongation regulator 1 like"/>
    <property type="match status" value="1"/>
</dbReference>
<dbReference type="Proteomes" id="UP000050790">
    <property type="component" value="Unassembled WGS sequence"/>
</dbReference>
<feature type="compositionally biased region" description="Polar residues" evidence="3">
    <location>
        <begin position="1"/>
        <end position="14"/>
    </location>
</feature>
<sequence length="2256" mass="253066">MFKSSYALSANMSSMDGDRGDFDDDHDRDEGFPDEDPPFQSENNFSDDGRYQDDMRFPDDRYPDDSPVHKHDDRYPGPGPRHMRMMRPQFRPRFQGGYRGHPRMQMHGGGRGNFMRSGMGPHRGPQYDGYGHPMGMNRGYPPRFSPQYPGRFQGMNEDQMDEQMDETHPSGDMNYPGHGDMSMPPNSYSNMQHMRMRGPPPQFMPPNKQMPPDHQQPGAIPPAGSGGHQPYGTNTSFNNPPGSHYGGPQAPYGGPGAPYSGNQNNQPFGAPPFNGPPVSQFGGPPYNGPPVSQMGDPGSNLPSGQQFAPPTRPFGAPPAGPFPVPPSAPYGGPGSNSQPAGSYNGPSQFAGTPTGPQSASSQGAPSNVQNNLPPTLANPPVPVAPPAGAPAPVCPQSATQSPATQTSAQPPAAAPPIPVTPVAQPVSNVPPPFTYPTAIPTASDGSHFGLPPPCFPAMPAPPRPMAVQAIPGPGMPPGTTLPCPTMPPMPMMGPPPIPGMPPMPHPLSHFRPPMPFMPPVIPVNPFPPTMMQPRIVDDIWVENLTAEGKSYYYNMRTRETRWDRPEGVTVVRQGEVEGTIKPAATLQMTTTSVSTSVGAPSVSPATLTKPPEVAVWTEYHNQDGKAYYHNMKTGETTWEKPKVLIDWEKQQSEPSNQKTPEQPSPSTTTKVAATPTTVAIPATEIKKTAVPESNENPKPAETLKSDAIENGVVESSEQESKADSGKTPKDSSRPVSSTAVHGTPWCVVWTGDGRAFFFNPSQRLSVWEKPDELKGRTDVDRLLEKQPNTSLSGNTASPQVNPTGNDNESEAIDGDPVPKRPRLENDEINGPANEVEAPTAVEQTDENDADKLGSSLDKIPIGLEAAKEAEERAARERAVQPLEVRVRRFREMLVEMQVSAFSTWEKELHKIVFDPRYLLLASKERKQTFEAYVKERAEEERREKKSKLKEKKEKFVELMDEAGLNSKSSFGDFTSKFSKDDRFKAIEKSRDREAMFQDYLVELRKREKEDKHREKEKVKIDFFNLLKEQKSINRYTHWTDVKRKLDTDPRYKAVDSSSKREDWFREFIRKLDDVPVVREDSYTRKEREKKERQEASLREREKEVKEALSSSLRERDKEREQHLRNEQETNFHSMLQDMIRDPSLSWKEAKKLLRKDPRWEAVSDVFERSEREEMFKEHINGLSKKSREIFYRLLNEIEGISFDLSWKEAKKIINTDPRFEKIPNDRKKESEYLLWVDMKKSQAKEAFKELLRETKIINTRTKTTLEENENHISDIMEALEKDKRFIALDAFEDERNALIEDYIDSLDKRRTPTPLSMSAKDSNRRITLPITDMSRTSESHELNSCSATSKEGYFSDTLQDAPTMNDFVQSEEISHSLTIDNTVENNEYVLHEKNEVTEANDVFPRDDYEFLGLLEQQITNKKTRINSNLNNSIMLNFDPLMNVSENYASPQLCKSIDQLSEQLITTTPESSNNNVTINASYYNRTGHLISPIGNEELINISTASPSVITTTTSSSISTTESTVASHSPYVNIDKFNSPCDDVIQCITTTVPVKTTCSTFGELSSSSSILTNKSSTTGVAITAIANTTTFYSPWRHRSVLNQALGGGDGDDDDGGGNSSPEWSSFSIPNDNKLHEINIIQQDQLEYNDDNSDNNLCENNNNNKDEYESSTREIKENSENFHNKSIHKTTKYSELDLLVNMLDRVEMKDDTMQENDKSTIVTQIVRDCDLTMNEYKTSEVQSSKSVTSSLTFDITKSENLLNNKKLSDTPQTSNLTSTPFLFNKSICIPEEFQQMNVLDALPCNTPECIVNHNRDMNTTPYTKDTGGISGFLSKAARSVYSRLISSGSSQLALKDTSLVNKPQSIIDSSFIESCSVGNKVESIKKEFSIEQEKHQQQSCLNVTSSFVQSEQISQQLLDDEEAWKTVSSVHDLNGSTEISSKMEITGSCTDGDDAMLLGNKENAECLQVHKIIHEDIDDVSMKSENNSSTSNISRSPLKELLNNIKDVNTSDNNITTNDFDNNPLCHDHNGTTSTTTMTIPSVSSSSSTKSKLSISINNNNDNNSVIDNSENIEITKQNLRDEISKLKNEADLWKSVLKDYQSTHIKAETIISECQLVETTKLIHLIEERNETMDQAKRMLAVYKDMMHRVERAQNVLQFAKKKQESLKMNFDKIHSSIVTIQEKQHDFINSYEQQLNNALINQDKQNDLYQRKLNKLTYERRQTDMRILSLTEEVKQKDLQNNELKTIKDQLLLSPIR</sequence>
<evidence type="ECO:0000313" key="6">
    <source>
        <dbReference type="Proteomes" id="UP000050790"/>
    </source>
</evidence>
<dbReference type="Pfam" id="PF01846">
    <property type="entry name" value="FF"/>
    <property type="match status" value="6"/>
</dbReference>
<feature type="domain" description="FF" evidence="5">
    <location>
        <begin position="880"/>
        <end position="935"/>
    </location>
</feature>
<keyword evidence="1" id="KW-0677">Repeat</keyword>
<dbReference type="PROSITE" id="PS01159">
    <property type="entry name" value="WW_DOMAIN_1"/>
    <property type="match status" value="2"/>
</dbReference>
<evidence type="ECO:0000259" key="4">
    <source>
        <dbReference type="PROSITE" id="PS50020"/>
    </source>
</evidence>
<dbReference type="InterPro" id="IPR036517">
    <property type="entry name" value="FF_domain_sf"/>
</dbReference>
<feature type="domain" description="WW" evidence="4">
    <location>
        <begin position="743"/>
        <end position="772"/>
    </location>
</feature>
<feature type="compositionally biased region" description="Low complexity" evidence="3">
    <location>
        <begin position="246"/>
        <end position="261"/>
    </location>
</feature>
<dbReference type="InterPro" id="IPR057565">
    <property type="entry name" value="WW_TCRG1_3rd"/>
</dbReference>
<feature type="domain" description="FF" evidence="5">
    <location>
        <begin position="1015"/>
        <end position="1070"/>
    </location>
</feature>
<feature type="compositionally biased region" description="Basic and acidic residues" evidence="3">
    <location>
        <begin position="766"/>
        <end position="784"/>
    </location>
</feature>
<dbReference type="PANTHER" id="PTHR15377">
    <property type="entry name" value="TRANSCRIPTION ELONGATION REGULATOR 1"/>
    <property type="match status" value="1"/>
</dbReference>
<dbReference type="PROSITE" id="PS51676">
    <property type="entry name" value="FF"/>
    <property type="match status" value="5"/>
</dbReference>
<accession>A0AA85A8T0</accession>
<feature type="domain" description="WW" evidence="4">
    <location>
        <begin position="534"/>
        <end position="567"/>
    </location>
</feature>
<dbReference type="GO" id="GO:0003712">
    <property type="term" value="F:transcription coregulator activity"/>
    <property type="evidence" value="ECO:0007669"/>
    <property type="project" value="TreeGrafter"/>
</dbReference>
<organism evidence="6 7">
    <name type="scientific">Schistosoma margrebowiei</name>
    <dbReference type="NCBI Taxonomy" id="48269"/>
    <lineage>
        <taxon>Eukaryota</taxon>
        <taxon>Metazoa</taxon>
        <taxon>Spiralia</taxon>
        <taxon>Lophotrochozoa</taxon>
        <taxon>Platyhelminthes</taxon>
        <taxon>Trematoda</taxon>
        <taxon>Digenea</taxon>
        <taxon>Strigeidida</taxon>
        <taxon>Schistosomatoidea</taxon>
        <taxon>Schistosomatidae</taxon>
        <taxon>Schistosoma</taxon>
    </lineage>
</organism>
<evidence type="ECO:0000256" key="1">
    <source>
        <dbReference type="ARBA" id="ARBA00022737"/>
    </source>
</evidence>
<dbReference type="Pfam" id="PF00397">
    <property type="entry name" value="WW"/>
    <property type="match status" value="2"/>
</dbReference>
<dbReference type="Gene3D" id="2.20.70.10">
    <property type="match status" value="3"/>
</dbReference>
<feature type="coiled-coil region" evidence="2">
    <location>
        <begin position="934"/>
        <end position="961"/>
    </location>
</feature>
<feature type="compositionally biased region" description="Acidic residues" evidence="3">
    <location>
        <begin position="21"/>
        <end position="37"/>
    </location>
</feature>
<evidence type="ECO:0000256" key="3">
    <source>
        <dbReference type="SAM" id="MobiDB-lite"/>
    </source>
</evidence>
<feature type="region of interest" description="Disordered" evidence="3">
    <location>
        <begin position="1082"/>
        <end position="1131"/>
    </location>
</feature>
<evidence type="ECO:0000313" key="7">
    <source>
        <dbReference type="WBParaSite" id="SMRG1_70310.1"/>
    </source>
</evidence>
<dbReference type="Pfam" id="PF23517">
    <property type="entry name" value="WW_TCERG1"/>
    <property type="match status" value="1"/>
</dbReference>
<evidence type="ECO:0008006" key="8">
    <source>
        <dbReference type="Google" id="ProtNLM"/>
    </source>
</evidence>
<feature type="compositionally biased region" description="Pro residues" evidence="3">
    <location>
        <begin position="376"/>
        <end position="393"/>
    </location>
</feature>
<dbReference type="InterPro" id="IPR036020">
    <property type="entry name" value="WW_dom_sf"/>
</dbReference>
<name>A0AA85A8T0_9TREM</name>
<feature type="compositionally biased region" description="Basic and acidic residues" evidence="3">
    <location>
        <begin position="1082"/>
        <end position="1129"/>
    </location>
</feature>
<feature type="compositionally biased region" description="Polar residues" evidence="3">
    <location>
        <begin position="786"/>
        <end position="806"/>
    </location>
</feature>
<feature type="region of interest" description="Disordered" evidence="3">
    <location>
        <begin position="650"/>
        <end position="742"/>
    </location>
</feature>
<dbReference type="InterPro" id="IPR045148">
    <property type="entry name" value="TCRG1-like"/>
</dbReference>
<dbReference type="InterPro" id="IPR002713">
    <property type="entry name" value="FF_domain"/>
</dbReference>
<feature type="compositionally biased region" description="Basic and acidic residues" evidence="3">
    <location>
        <begin position="816"/>
        <end position="825"/>
    </location>
</feature>
<feature type="compositionally biased region" description="Polar residues" evidence="3">
    <location>
        <begin position="652"/>
        <end position="661"/>
    </location>
</feature>
<feature type="domain" description="FF" evidence="5">
    <location>
        <begin position="947"/>
        <end position="1002"/>
    </location>
</feature>
<dbReference type="FunFam" id="2.20.70.10:FF:000049">
    <property type="entry name" value="Transcription elongation regulator 1-like"/>
    <property type="match status" value="1"/>
</dbReference>
<evidence type="ECO:0000256" key="2">
    <source>
        <dbReference type="SAM" id="Coils"/>
    </source>
</evidence>
<feature type="domain" description="WW" evidence="4">
    <location>
        <begin position="610"/>
        <end position="643"/>
    </location>
</feature>
<feature type="region of interest" description="Disordered" evidence="3">
    <location>
        <begin position="761"/>
        <end position="857"/>
    </location>
</feature>
<feature type="compositionally biased region" description="Polar residues" evidence="3">
    <location>
        <begin position="231"/>
        <end position="241"/>
    </location>
</feature>
<reference evidence="7" key="1">
    <citation type="submission" date="2023-11" db="UniProtKB">
        <authorList>
            <consortium name="WormBaseParasite"/>
        </authorList>
    </citation>
    <scope>IDENTIFICATION</scope>
</reference>
<proteinExistence type="predicted"/>
<dbReference type="GO" id="GO:0070063">
    <property type="term" value="F:RNA polymerase binding"/>
    <property type="evidence" value="ECO:0007669"/>
    <property type="project" value="InterPro"/>
</dbReference>
<feature type="coiled-coil region" evidence="2">
    <location>
        <begin position="2131"/>
        <end position="2168"/>
    </location>
</feature>
<dbReference type="SMART" id="SM00456">
    <property type="entry name" value="WW"/>
    <property type="match status" value="3"/>
</dbReference>
<feature type="coiled-coil region" evidence="2">
    <location>
        <begin position="2067"/>
        <end position="2101"/>
    </location>
</feature>